<dbReference type="InterPro" id="IPR009057">
    <property type="entry name" value="Homeodomain-like_sf"/>
</dbReference>
<dbReference type="InterPro" id="IPR003012">
    <property type="entry name" value="Tet_transcr_reg_TetR"/>
</dbReference>
<dbReference type="EMBL" id="CP046884">
    <property type="protein sequence ID" value="QNQ90528.1"/>
    <property type="molecule type" value="Genomic_DNA"/>
</dbReference>
<evidence type="ECO:0000256" key="1">
    <source>
        <dbReference type="ARBA" id="ARBA00022491"/>
    </source>
</evidence>
<organism evidence="5 6">
    <name type="scientific">Corynebacterium poyangense</name>
    <dbReference type="NCBI Taxonomy" id="2684405"/>
    <lineage>
        <taxon>Bacteria</taxon>
        <taxon>Bacillati</taxon>
        <taxon>Actinomycetota</taxon>
        <taxon>Actinomycetes</taxon>
        <taxon>Mycobacteriales</taxon>
        <taxon>Corynebacteriaceae</taxon>
        <taxon>Corynebacterium</taxon>
    </lineage>
</organism>
<dbReference type="InterPro" id="IPR004111">
    <property type="entry name" value="Repressor_TetR_C"/>
</dbReference>
<dbReference type="PRINTS" id="PR00400">
    <property type="entry name" value="TETREPRESSOR"/>
</dbReference>
<evidence type="ECO:0000313" key="5">
    <source>
        <dbReference type="EMBL" id="QNQ90528.1"/>
    </source>
</evidence>
<evidence type="ECO:0000256" key="4">
    <source>
        <dbReference type="ARBA" id="ARBA00023163"/>
    </source>
</evidence>
<evidence type="ECO:0000313" key="6">
    <source>
        <dbReference type="Proteomes" id="UP000516320"/>
    </source>
</evidence>
<sequence>MQLNRERILEAALTILDEYGLSDLTMRRLARHLGVAPGAVYWHIAHKQELLSLVAREILSDLLKDSTSTPRDWCNHLHELLTAHRDGAEVVAAAVAMSSLRLDLTKALVSSLRASYPDLSASDLNQGAATILHYLLGAIVLEQSAQQAGEFTSQPGEIDFTEKIDTDRGVEMILTGLRALSQISRDEERKECGEM</sequence>
<proteinExistence type="predicted"/>
<dbReference type="Pfam" id="PF02909">
    <property type="entry name" value="TetR_C_1"/>
    <property type="match status" value="1"/>
</dbReference>
<dbReference type="InterPro" id="IPR050109">
    <property type="entry name" value="HTH-type_TetR-like_transc_reg"/>
</dbReference>
<dbReference type="SUPFAM" id="SSF48498">
    <property type="entry name" value="Tetracyclin repressor-like, C-terminal domain"/>
    <property type="match status" value="1"/>
</dbReference>
<dbReference type="PANTHER" id="PTHR30055">
    <property type="entry name" value="HTH-TYPE TRANSCRIPTIONAL REGULATOR RUTR"/>
    <property type="match status" value="1"/>
</dbReference>
<dbReference type="InterPro" id="IPR001647">
    <property type="entry name" value="HTH_TetR"/>
</dbReference>
<dbReference type="Proteomes" id="UP000516320">
    <property type="component" value="Chromosome"/>
</dbReference>
<dbReference type="GO" id="GO:0046677">
    <property type="term" value="P:response to antibiotic"/>
    <property type="evidence" value="ECO:0007669"/>
    <property type="project" value="InterPro"/>
</dbReference>
<dbReference type="InterPro" id="IPR036271">
    <property type="entry name" value="Tet_transcr_reg_TetR-rel_C_sf"/>
</dbReference>
<evidence type="ECO:0000256" key="2">
    <source>
        <dbReference type="ARBA" id="ARBA00023015"/>
    </source>
</evidence>
<evidence type="ECO:0000256" key="3">
    <source>
        <dbReference type="ARBA" id="ARBA00023125"/>
    </source>
</evidence>
<keyword evidence="1" id="KW-0678">Repressor</keyword>
<protein>
    <submittedName>
        <fullName evidence="5">TetR family transcriptional regulator</fullName>
    </submittedName>
</protein>
<dbReference type="Gene3D" id="1.10.357.10">
    <property type="entry name" value="Tetracycline Repressor, domain 2"/>
    <property type="match status" value="1"/>
</dbReference>
<dbReference type="AlphaFoldDB" id="A0A7H0SPQ3"/>
<dbReference type="SUPFAM" id="SSF46689">
    <property type="entry name" value="Homeodomain-like"/>
    <property type="match status" value="1"/>
</dbReference>
<dbReference type="Pfam" id="PF00440">
    <property type="entry name" value="TetR_N"/>
    <property type="match status" value="1"/>
</dbReference>
<dbReference type="PRINTS" id="PR00455">
    <property type="entry name" value="HTHTETR"/>
</dbReference>
<dbReference type="Gene3D" id="1.10.10.60">
    <property type="entry name" value="Homeodomain-like"/>
    <property type="match status" value="1"/>
</dbReference>
<keyword evidence="4" id="KW-0804">Transcription</keyword>
<dbReference type="GO" id="GO:0000976">
    <property type="term" value="F:transcription cis-regulatory region binding"/>
    <property type="evidence" value="ECO:0007669"/>
    <property type="project" value="TreeGrafter"/>
</dbReference>
<dbReference type="PROSITE" id="PS50977">
    <property type="entry name" value="HTH_TETR_2"/>
    <property type="match status" value="1"/>
</dbReference>
<dbReference type="GO" id="GO:0045892">
    <property type="term" value="P:negative regulation of DNA-templated transcription"/>
    <property type="evidence" value="ECO:0007669"/>
    <property type="project" value="InterPro"/>
</dbReference>
<dbReference type="KEGG" id="cpoy:GP475_07670"/>
<name>A0A7H0SPQ3_9CORY</name>
<dbReference type="RefSeq" id="WP_187973842.1">
    <property type="nucleotide sequence ID" value="NZ_CP046884.1"/>
</dbReference>
<keyword evidence="6" id="KW-1185">Reference proteome</keyword>
<dbReference type="PANTHER" id="PTHR30055:SF151">
    <property type="entry name" value="TRANSCRIPTIONAL REGULATORY PROTEIN"/>
    <property type="match status" value="1"/>
</dbReference>
<keyword evidence="2" id="KW-0805">Transcription regulation</keyword>
<reference evidence="5 6" key="1">
    <citation type="submission" date="2019-12" db="EMBL/GenBank/DDBJ databases">
        <title>Corynebacterium sp. nov., isolated from feces of the Anser Albifrons in China.</title>
        <authorList>
            <person name="Liu Q."/>
        </authorList>
    </citation>
    <scope>NUCLEOTIDE SEQUENCE [LARGE SCALE GENOMIC DNA]</scope>
    <source>
        <strain evidence="5 6">4H37-19</strain>
    </source>
</reference>
<keyword evidence="3" id="KW-0238">DNA-binding</keyword>
<dbReference type="GO" id="GO:0003700">
    <property type="term" value="F:DNA-binding transcription factor activity"/>
    <property type="evidence" value="ECO:0007669"/>
    <property type="project" value="TreeGrafter"/>
</dbReference>
<gene>
    <name evidence="5" type="ORF">GP475_07670</name>
</gene>
<accession>A0A7H0SPQ3</accession>